<gene>
    <name evidence="2" type="ORF">ADL12_46075</name>
</gene>
<evidence type="ECO:0000313" key="2">
    <source>
        <dbReference type="EMBL" id="KUL21188.1"/>
    </source>
</evidence>
<comment type="caution">
    <text evidence="2">The sequence shown here is derived from an EMBL/GenBank/DDBJ whole genome shotgun (WGS) entry which is preliminary data.</text>
</comment>
<keyword evidence="3" id="KW-1185">Reference proteome</keyword>
<reference evidence="3" key="1">
    <citation type="submission" date="2015-10" db="EMBL/GenBank/DDBJ databases">
        <authorList>
            <person name="Ju K.-S."/>
            <person name="Doroghazi J.R."/>
            <person name="Metcalf W.W."/>
        </authorList>
    </citation>
    <scope>NUCLEOTIDE SEQUENCE [LARGE SCALE GENOMIC DNA]</scope>
    <source>
        <strain evidence="3">NRRL 3151</strain>
    </source>
</reference>
<accession>A0A101J6N0</accession>
<proteinExistence type="predicted"/>
<dbReference type="EMBL" id="LLZG01000411">
    <property type="protein sequence ID" value="KUL21188.1"/>
    <property type="molecule type" value="Genomic_DNA"/>
</dbReference>
<organism evidence="2 3">
    <name type="scientific">Streptomyces regalis</name>
    <dbReference type="NCBI Taxonomy" id="68262"/>
    <lineage>
        <taxon>Bacteria</taxon>
        <taxon>Bacillati</taxon>
        <taxon>Actinomycetota</taxon>
        <taxon>Actinomycetes</taxon>
        <taxon>Kitasatosporales</taxon>
        <taxon>Streptomycetaceae</taxon>
        <taxon>Streptomyces</taxon>
    </lineage>
</organism>
<feature type="region of interest" description="Disordered" evidence="1">
    <location>
        <begin position="1"/>
        <end position="24"/>
    </location>
</feature>
<evidence type="ECO:0000256" key="1">
    <source>
        <dbReference type="SAM" id="MobiDB-lite"/>
    </source>
</evidence>
<evidence type="ECO:0000313" key="3">
    <source>
        <dbReference type="Proteomes" id="UP000053923"/>
    </source>
</evidence>
<sequence>MSGSGSAYTRSGHREPAAGAIEDSNRLAVLPSSASRLLNGSDVGLNPSPRTSVGHFCRRVANSSASASAADAVDGGAALA</sequence>
<protein>
    <submittedName>
        <fullName evidence="2">Uncharacterized protein</fullName>
    </submittedName>
</protein>
<dbReference type="Proteomes" id="UP000053923">
    <property type="component" value="Unassembled WGS sequence"/>
</dbReference>
<dbReference type="AlphaFoldDB" id="A0A101J6N0"/>
<name>A0A101J6N0_9ACTN</name>